<evidence type="ECO:0000256" key="2">
    <source>
        <dbReference type="HAMAP-Rule" id="MF_01940"/>
    </source>
</evidence>
<dbReference type="InterPro" id="IPR009097">
    <property type="entry name" value="Cyclic_Pdiesterase"/>
</dbReference>
<dbReference type="Gene3D" id="3.90.1140.10">
    <property type="entry name" value="Cyclic phosphodiesterase"/>
    <property type="match status" value="1"/>
</dbReference>
<feature type="short sequence motif" description="HXTX 1" evidence="2">
    <location>
        <begin position="36"/>
        <end position="39"/>
    </location>
</feature>
<keyword evidence="1 2" id="KW-0378">Hydrolase</keyword>
<dbReference type="GO" id="GO:0016874">
    <property type="term" value="F:ligase activity"/>
    <property type="evidence" value="ECO:0007669"/>
    <property type="project" value="UniProtKB-KW"/>
</dbReference>
<evidence type="ECO:0000256" key="1">
    <source>
        <dbReference type="ARBA" id="ARBA00022801"/>
    </source>
</evidence>
<comment type="catalytic activity">
    <reaction evidence="2">
        <text>a 3'-end 2',3'-cyclophospho-ribonucleotide-RNA + H2O = a 3'-end 2'-phospho-ribonucleotide-RNA + H(+)</text>
        <dbReference type="Rhea" id="RHEA:11828"/>
        <dbReference type="Rhea" id="RHEA-COMP:10464"/>
        <dbReference type="Rhea" id="RHEA-COMP:17353"/>
        <dbReference type="ChEBI" id="CHEBI:15377"/>
        <dbReference type="ChEBI" id="CHEBI:15378"/>
        <dbReference type="ChEBI" id="CHEBI:83064"/>
        <dbReference type="ChEBI" id="CHEBI:173113"/>
        <dbReference type="EC" id="3.1.4.58"/>
    </reaction>
</comment>
<feature type="domain" description="Phosphoesterase HXTX" evidence="3">
    <location>
        <begin position="92"/>
        <end position="163"/>
    </location>
</feature>
<reference evidence="4 5" key="1">
    <citation type="submission" date="2016-08" db="EMBL/GenBank/DDBJ databases">
        <title>Complete genome sequence of Streptomyces agglomeratus strain 6-3-2, a novel anti-MRSA actinomycete isolated from Wuli of Tebit, China.</title>
        <authorList>
            <person name="Chen X."/>
        </authorList>
    </citation>
    <scope>NUCLEOTIDE SEQUENCE [LARGE SCALE GENOMIC DNA]</scope>
    <source>
        <strain evidence="4 5">6-3-2</strain>
    </source>
</reference>
<evidence type="ECO:0000313" key="5">
    <source>
        <dbReference type="Proteomes" id="UP000095759"/>
    </source>
</evidence>
<feature type="active site" description="Proton acceptor" evidence="2">
    <location>
        <position position="120"/>
    </location>
</feature>
<sequence length="183" mass="19775">MLPPAEAIDELAAAVDRLRTLPGNEGLRWTGHDGWHFTLAFLGEVDEELLPAVEERFGRAAARQAPFSLRLHGGGHFGRRALWAGAAGGLDAMRLLADRADAAARRAGVAMDEHRAYKAHLTLARSRTGSDTDLRPYVDALAGFEGTAWTVSELALVRSNPPTAGVPGAQPRYEPLRIWPLGH</sequence>
<comment type="caution">
    <text evidence="4">The sequence shown here is derived from an EMBL/GenBank/DDBJ whole genome shotgun (WGS) entry which is preliminary data.</text>
</comment>
<dbReference type="GO" id="GO:0004113">
    <property type="term" value="F:2',3'-cyclic-nucleotide 3'-phosphodiesterase activity"/>
    <property type="evidence" value="ECO:0007669"/>
    <property type="project" value="InterPro"/>
</dbReference>
<feature type="short sequence motif" description="HXTX 2" evidence="2">
    <location>
        <begin position="120"/>
        <end position="123"/>
    </location>
</feature>
<dbReference type="SUPFAM" id="SSF55144">
    <property type="entry name" value="LigT-like"/>
    <property type="match status" value="1"/>
</dbReference>
<comment type="similarity">
    <text evidence="2">Belongs to the 2H phosphoesterase superfamily. ThpR family.</text>
</comment>
<dbReference type="Pfam" id="PF02834">
    <property type="entry name" value="LigT_PEase"/>
    <property type="match status" value="2"/>
</dbReference>
<organism evidence="4 5">
    <name type="scientific">Streptomyces agglomeratus</name>
    <dbReference type="NCBI Taxonomy" id="285458"/>
    <lineage>
        <taxon>Bacteria</taxon>
        <taxon>Bacillati</taxon>
        <taxon>Actinomycetota</taxon>
        <taxon>Actinomycetes</taxon>
        <taxon>Kitasatosporales</taxon>
        <taxon>Streptomycetaceae</taxon>
        <taxon>Streptomyces</taxon>
    </lineage>
</organism>
<dbReference type="AlphaFoldDB" id="A0A1E5PJ38"/>
<dbReference type="NCBIfam" id="TIGR02258">
    <property type="entry name" value="2_5_ligase"/>
    <property type="match status" value="1"/>
</dbReference>
<proteinExistence type="inferred from homology"/>
<dbReference type="PANTHER" id="PTHR35561:SF1">
    <property type="entry name" value="RNA 2',3'-CYCLIC PHOSPHODIESTERASE"/>
    <property type="match status" value="1"/>
</dbReference>
<dbReference type="HAMAP" id="MF_01940">
    <property type="entry name" value="RNA_CPDase"/>
    <property type="match status" value="1"/>
</dbReference>
<dbReference type="InterPro" id="IPR014051">
    <property type="entry name" value="Phosphoesterase_HXTX"/>
</dbReference>
<evidence type="ECO:0000259" key="3">
    <source>
        <dbReference type="Pfam" id="PF02834"/>
    </source>
</evidence>
<dbReference type="EC" id="3.1.4.58" evidence="2"/>
<dbReference type="GO" id="GO:0008664">
    <property type="term" value="F:RNA 2',3'-cyclic 3'-phosphodiesterase activity"/>
    <property type="evidence" value="ECO:0007669"/>
    <property type="project" value="UniProtKB-EC"/>
</dbReference>
<dbReference type="InterPro" id="IPR004175">
    <property type="entry name" value="RNA_CPDase"/>
</dbReference>
<name>A0A1E5PJ38_9ACTN</name>
<evidence type="ECO:0000313" key="4">
    <source>
        <dbReference type="EMBL" id="OEJ29549.1"/>
    </source>
</evidence>
<protein>
    <recommendedName>
        <fullName evidence="2">RNA 2',3'-cyclic phosphodiesterase</fullName>
        <shortName evidence="2">RNA 2',3'-CPDase</shortName>
        <ecNumber evidence="2">3.1.4.58</ecNumber>
    </recommendedName>
</protein>
<dbReference type="Proteomes" id="UP000095759">
    <property type="component" value="Unassembled WGS sequence"/>
</dbReference>
<gene>
    <name evidence="4" type="ORF">AS594_19455</name>
</gene>
<dbReference type="STRING" id="285458.BGM19_17500"/>
<feature type="domain" description="Phosphoesterase HXTX" evidence="3">
    <location>
        <begin position="3"/>
        <end position="79"/>
    </location>
</feature>
<feature type="active site" description="Proton donor" evidence="2">
    <location>
        <position position="36"/>
    </location>
</feature>
<dbReference type="PANTHER" id="PTHR35561">
    <property type="entry name" value="RNA 2',3'-CYCLIC PHOSPHODIESTERASE"/>
    <property type="match status" value="1"/>
</dbReference>
<accession>A0A1E5PJ38</accession>
<keyword evidence="5" id="KW-1185">Reference proteome</keyword>
<dbReference type="EMBL" id="MEHJ01000001">
    <property type="protein sequence ID" value="OEJ29549.1"/>
    <property type="molecule type" value="Genomic_DNA"/>
</dbReference>
<comment type="function">
    <text evidence="2">Hydrolyzes RNA 2',3'-cyclic phosphodiester to an RNA 2'-phosphomonoester.</text>
</comment>
<keyword evidence="4" id="KW-0436">Ligase</keyword>